<dbReference type="GO" id="GO:0005634">
    <property type="term" value="C:nucleus"/>
    <property type="evidence" value="ECO:0007669"/>
    <property type="project" value="TreeGrafter"/>
</dbReference>
<dbReference type="Pfam" id="PF05327">
    <property type="entry name" value="RRN3"/>
    <property type="match status" value="2"/>
</dbReference>
<dbReference type="PANTHER" id="PTHR12790">
    <property type="entry name" value="TRANSCRIPTION INITIATION FACTOR IA RRN3"/>
    <property type="match status" value="1"/>
</dbReference>
<evidence type="ECO:0000313" key="4">
    <source>
        <dbReference type="Proteomes" id="UP000009046"/>
    </source>
</evidence>
<dbReference type="RefSeq" id="XP_002429695.1">
    <property type="nucleotide sequence ID" value="XM_002429650.1"/>
</dbReference>
<dbReference type="GeneID" id="8231234"/>
<comment type="similarity">
    <text evidence="1">Belongs to the RRN3 family.</text>
</comment>
<reference evidence="2" key="1">
    <citation type="submission" date="2007-04" db="EMBL/GenBank/DDBJ databases">
        <title>Annotation of Pediculus humanus corporis strain USDA.</title>
        <authorList>
            <person name="Kirkness E."/>
            <person name="Hannick L."/>
            <person name="Hass B."/>
            <person name="Bruggner R."/>
            <person name="Lawson D."/>
            <person name="Bidwell S."/>
            <person name="Joardar V."/>
            <person name="Caler E."/>
            <person name="Walenz B."/>
            <person name="Inman J."/>
            <person name="Schobel S."/>
            <person name="Galinsky K."/>
            <person name="Amedeo P."/>
            <person name="Strausberg R."/>
        </authorList>
    </citation>
    <scope>NUCLEOTIDE SEQUENCE</scope>
    <source>
        <strain evidence="2">USDA</strain>
    </source>
</reference>
<evidence type="ECO:0000313" key="2">
    <source>
        <dbReference type="EMBL" id="EEB16957.1"/>
    </source>
</evidence>
<dbReference type="GO" id="GO:0001042">
    <property type="term" value="F:RNA polymerase I core binding"/>
    <property type="evidence" value="ECO:0007669"/>
    <property type="project" value="TreeGrafter"/>
</dbReference>
<dbReference type="eggNOG" id="KOG2434">
    <property type="taxonomic scope" value="Eukaryota"/>
</dbReference>
<accession>E0VUA1</accession>
<dbReference type="EnsemblMetazoa" id="PHUM448650-RA">
    <property type="protein sequence ID" value="PHUM448650-PA"/>
    <property type="gene ID" value="PHUM448650"/>
</dbReference>
<dbReference type="OrthoDB" id="26970at2759"/>
<keyword evidence="4" id="KW-1185">Reference proteome</keyword>
<organism>
    <name type="scientific">Pediculus humanus subsp. corporis</name>
    <name type="common">Body louse</name>
    <dbReference type="NCBI Taxonomy" id="121224"/>
    <lineage>
        <taxon>Eukaryota</taxon>
        <taxon>Metazoa</taxon>
        <taxon>Ecdysozoa</taxon>
        <taxon>Arthropoda</taxon>
        <taxon>Hexapoda</taxon>
        <taxon>Insecta</taxon>
        <taxon>Pterygota</taxon>
        <taxon>Neoptera</taxon>
        <taxon>Paraneoptera</taxon>
        <taxon>Psocodea</taxon>
        <taxon>Troctomorpha</taxon>
        <taxon>Phthiraptera</taxon>
        <taxon>Anoplura</taxon>
        <taxon>Pediculidae</taxon>
        <taxon>Pediculus</taxon>
    </lineage>
</organism>
<protein>
    <submittedName>
        <fullName evidence="2 3">Transcription initiation factor ia, putative</fullName>
    </submittedName>
</protein>
<dbReference type="GO" id="GO:0006361">
    <property type="term" value="P:transcription initiation at RNA polymerase I promoter"/>
    <property type="evidence" value="ECO:0007669"/>
    <property type="project" value="InterPro"/>
</dbReference>
<dbReference type="OMA" id="VCSPAIV"/>
<dbReference type="GO" id="GO:0003743">
    <property type="term" value="F:translation initiation factor activity"/>
    <property type="evidence" value="ECO:0007669"/>
    <property type="project" value="UniProtKB-KW"/>
</dbReference>
<dbReference type="VEuPathDB" id="VectorBase:PHUM448650"/>
<dbReference type="KEGG" id="phu:Phum_PHUM448650"/>
<dbReference type="CTD" id="8231234"/>
<name>E0VUA1_PEDHC</name>
<sequence length="555" mass="64313">MSVISSKSSILSILKTPGSGPRNSLQQVKFQLPSDIKRIFLNFKSGTNTKEYENLVCTIRDSEFTDDDLLHLLKEAKNCTSLLNYDLRLFVQALILVRWSHRGDNVVKSYQEFVNDLISAHSCHIKLVVDQLIKLFLNYDDSDWINDLPSEKADQQSDDILIDAIKNNFPYFTLPAYKQMAYLYNILKIIQYQSDLRINILQIAFNKLILLDVNSPREDILQYEESSDGILYDEEEEESNSKPKMKHPIANALDLMINVLFKFIKRECFSNEKFNKQKCVELYNDLLIVFENVILPTHQCHHIQFVMFYICSFDTNVASDFLKFLWKIVTLPNISPVIRQTAVGYISSFLARAGFLSLGYLKNYLIKLSDWIHNYITLQDSSLECQLDFKQHCVFYSICQSMFYLIAFRHQDLLNSSIKLVFLQSLNIPKIVSSKLNPLKFCIPSIVENFAAITRAYQLAYCYTIIESNSRKTLPLVGKGGQFIINSIVDMYFPFDPYVLLRTSELITPLYREYKSSLQDITSINSKKRRLCSGTEDEDDFLKEEVPLENTEIVL</sequence>
<evidence type="ECO:0000313" key="3">
    <source>
        <dbReference type="EnsemblMetazoa" id="PHUM448650-PA"/>
    </source>
</evidence>
<dbReference type="InParanoid" id="E0VUA1"/>
<reference evidence="3" key="3">
    <citation type="submission" date="2021-02" db="UniProtKB">
        <authorList>
            <consortium name="EnsemblMetazoa"/>
        </authorList>
    </citation>
    <scope>IDENTIFICATION</scope>
    <source>
        <strain evidence="3">USDA</strain>
    </source>
</reference>
<keyword evidence="2" id="KW-0648">Protein biosynthesis</keyword>
<evidence type="ECO:0000256" key="1">
    <source>
        <dbReference type="ARBA" id="ARBA00010098"/>
    </source>
</evidence>
<keyword evidence="2" id="KW-0396">Initiation factor</keyword>
<dbReference type="Proteomes" id="UP000009046">
    <property type="component" value="Unassembled WGS sequence"/>
</dbReference>
<dbReference type="STRING" id="121224.E0VUA1"/>
<dbReference type="GO" id="GO:0001181">
    <property type="term" value="F:RNA polymerase I general transcription initiation factor activity"/>
    <property type="evidence" value="ECO:0007669"/>
    <property type="project" value="InterPro"/>
</dbReference>
<dbReference type="FunCoup" id="E0VUA1">
    <property type="interactions" value="1562"/>
</dbReference>
<gene>
    <name evidence="3" type="primary">8231234</name>
    <name evidence="2" type="ORF">Phum_PHUM448650</name>
</gene>
<dbReference type="AlphaFoldDB" id="E0VUA1"/>
<dbReference type="EMBL" id="AAZO01005474">
    <property type="status" value="NOT_ANNOTATED_CDS"/>
    <property type="molecule type" value="Genomic_DNA"/>
</dbReference>
<proteinExistence type="inferred from homology"/>
<dbReference type="InterPro" id="IPR007991">
    <property type="entry name" value="RNA_pol_I_trans_ini_fac_RRN3"/>
</dbReference>
<dbReference type="EMBL" id="AAZO01005475">
    <property type="status" value="NOT_ANNOTATED_CDS"/>
    <property type="molecule type" value="Genomic_DNA"/>
</dbReference>
<reference evidence="2" key="2">
    <citation type="submission" date="2007-04" db="EMBL/GenBank/DDBJ databases">
        <title>The genome of the human body louse.</title>
        <authorList>
            <consortium name="The Human Body Louse Genome Consortium"/>
            <person name="Kirkness E."/>
            <person name="Walenz B."/>
            <person name="Hass B."/>
            <person name="Bruggner R."/>
            <person name="Strausberg R."/>
        </authorList>
    </citation>
    <scope>NUCLEOTIDE SEQUENCE</scope>
    <source>
        <strain evidence="2">USDA</strain>
    </source>
</reference>
<dbReference type="PANTHER" id="PTHR12790:SF0">
    <property type="entry name" value="RNA POLYMERASE I-SPECIFIC TRANSCRIPTION INITIATION FACTOR RRN3-RELATED"/>
    <property type="match status" value="1"/>
</dbReference>
<dbReference type="HOGENOM" id="CLU_010579_3_1_1"/>
<dbReference type="EMBL" id="DS235784">
    <property type="protein sequence ID" value="EEB16957.1"/>
    <property type="molecule type" value="Genomic_DNA"/>
</dbReference>